<accession>A0A5A7RKK7</accession>
<reference evidence="2" key="1">
    <citation type="journal article" date="2019" name="Curr. Biol.">
        <title>Genome Sequence of Striga asiatica Provides Insight into the Evolution of Plant Parasitism.</title>
        <authorList>
            <person name="Yoshida S."/>
            <person name="Kim S."/>
            <person name="Wafula E.K."/>
            <person name="Tanskanen J."/>
            <person name="Kim Y.M."/>
            <person name="Honaas L."/>
            <person name="Yang Z."/>
            <person name="Spallek T."/>
            <person name="Conn C.E."/>
            <person name="Ichihashi Y."/>
            <person name="Cheong K."/>
            <person name="Cui S."/>
            <person name="Der J.P."/>
            <person name="Gundlach H."/>
            <person name="Jiao Y."/>
            <person name="Hori C."/>
            <person name="Ishida J.K."/>
            <person name="Kasahara H."/>
            <person name="Kiba T."/>
            <person name="Kim M.S."/>
            <person name="Koo N."/>
            <person name="Laohavisit A."/>
            <person name="Lee Y.H."/>
            <person name="Lumba S."/>
            <person name="McCourt P."/>
            <person name="Mortimer J.C."/>
            <person name="Mutuku J.M."/>
            <person name="Nomura T."/>
            <person name="Sasaki-Sekimoto Y."/>
            <person name="Seto Y."/>
            <person name="Wang Y."/>
            <person name="Wakatake T."/>
            <person name="Sakakibara H."/>
            <person name="Demura T."/>
            <person name="Yamaguchi S."/>
            <person name="Yoneyama K."/>
            <person name="Manabe R.I."/>
            <person name="Nelson D.C."/>
            <person name="Schulman A.H."/>
            <person name="Timko M.P."/>
            <person name="dePamphilis C.W."/>
            <person name="Choi D."/>
            <person name="Shirasu K."/>
        </authorList>
    </citation>
    <scope>NUCLEOTIDE SEQUENCE [LARGE SCALE GENOMIC DNA]</scope>
    <source>
        <strain evidence="2">cv. UVA1</strain>
    </source>
</reference>
<gene>
    <name evidence="1" type="ORF">STAS_35593</name>
</gene>
<comment type="caution">
    <text evidence="1">The sequence shown here is derived from an EMBL/GenBank/DDBJ whole genome shotgun (WGS) entry which is preliminary data.</text>
</comment>
<name>A0A5A7RKK7_STRAF</name>
<dbReference type="EMBL" id="BKCP01013625">
    <property type="protein sequence ID" value="GER57773.1"/>
    <property type="molecule type" value="Genomic_DNA"/>
</dbReference>
<sequence>MSTRPNYYKKSKHHLYGYAVRNPSTRKPDLTARIQQSVRHLNRPISIPPLPFPIHLHNPTLYLPKPPPEPLESLNRPFIHRPLWRITLPEENLVSRVPRQYLNKRNPEHALQLGCNRLQVCQLGFCHELFMLGSPGFRYEPAASGRAVREVATVRVLTEVDCCVES</sequence>
<evidence type="ECO:0000313" key="1">
    <source>
        <dbReference type="EMBL" id="GER57773.1"/>
    </source>
</evidence>
<organism evidence="1 2">
    <name type="scientific">Striga asiatica</name>
    <name type="common">Asiatic witchweed</name>
    <name type="synonym">Buchnera asiatica</name>
    <dbReference type="NCBI Taxonomy" id="4170"/>
    <lineage>
        <taxon>Eukaryota</taxon>
        <taxon>Viridiplantae</taxon>
        <taxon>Streptophyta</taxon>
        <taxon>Embryophyta</taxon>
        <taxon>Tracheophyta</taxon>
        <taxon>Spermatophyta</taxon>
        <taxon>Magnoliopsida</taxon>
        <taxon>eudicotyledons</taxon>
        <taxon>Gunneridae</taxon>
        <taxon>Pentapetalae</taxon>
        <taxon>asterids</taxon>
        <taxon>lamiids</taxon>
        <taxon>Lamiales</taxon>
        <taxon>Orobanchaceae</taxon>
        <taxon>Buchnereae</taxon>
        <taxon>Striga</taxon>
    </lineage>
</organism>
<dbReference type="Proteomes" id="UP000325081">
    <property type="component" value="Unassembled WGS sequence"/>
</dbReference>
<protein>
    <submittedName>
        <fullName evidence="1">Ribonuclease H-like superfamily protein</fullName>
    </submittedName>
</protein>
<keyword evidence="2" id="KW-1185">Reference proteome</keyword>
<evidence type="ECO:0000313" key="2">
    <source>
        <dbReference type="Proteomes" id="UP000325081"/>
    </source>
</evidence>
<proteinExistence type="predicted"/>
<dbReference type="AlphaFoldDB" id="A0A5A7RKK7"/>